<dbReference type="InterPro" id="IPR050834">
    <property type="entry name" value="Glycosyltransf_2"/>
</dbReference>
<gene>
    <name evidence="2" type="ORF">H9641_01640</name>
</gene>
<dbReference type="EMBL" id="JACSQF010000001">
    <property type="protein sequence ID" value="MBD7979424.1"/>
    <property type="molecule type" value="Genomic_DNA"/>
</dbReference>
<sequence length="322" mass="36180">MDPESPRLHAVPSVSVGVPVYNGERFLERTLVALQEQDLADIEVIVSDNGSTDGTLTIAEKFAQDDPRFVVLRSTENRGVPWNWNRVLAKARAPYFMWNGADDVVRPDHLRRCRDALVEHRDASIAFSRVLLVDVDDVPVGEMDDLGLDFVHGSPSSRVDLFLARHVYQVIGFGGVIRTDVLRAMGGLPGYYGGDVALGVKMAMRAPWIQVPEQLFVSRRHDAQTNKVQGGDVLDQVRTYAPGWRRPVAFPQWYLNHRMIVEAATAPASVTQRARAVGVVVRRWTVPNWRFFPFDVKRNVIRLAKGRYVGAFHPSTTREAEL</sequence>
<evidence type="ECO:0000313" key="2">
    <source>
        <dbReference type="EMBL" id="MBD7979424.1"/>
    </source>
</evidence>
<dbReference type="PANTHER" id="PTHR43685:SF11">
    <property type="entry name" value="GLYCOSYLTRANSFERASE TAGX-RELATED"/>
    <property type="match status" value="1"/>
</dbReference>
<dbReference type="Gene3D" id="3.90.550.10">
    <property type="entry name" value="Spore Coat Polysaccharide Biosynthesis Protein SpsA, Chain A"/>
    <property type="match status" value="1"/>
</dbReference>
<organism evidence="2 3">
    <name type="scientific">Oerskovia merdavium</name>
    <dbReference type="NCBI Taxonomy" id="2762227"/>
    <lineage>
        <taxon>Bacteria</taxon>
        <taxon>Bacillati</taxon>
        <taxon>Actinomycetota</taxon>
        <taxon>Actinomycetes</taxon>
        <taxon>Micrococcales</taxon>
        <taxon>Cellulomonadaceae</taxon>
        <taxon>Oerskovia</taxon>
    </lineage>
</organism>
<name>A0ABR8TVT6_9CELL</name>
<dbReference type="PANTHER" id="PTHR43685">
    <property type="entry name" value="GLYCOSYLTRANSFERASE"/>
    <property type="match status" value="1"/>
</dbReference>
<dbReference type="Proteomes" id="UP000655570">
    <property type="component" value="Unassembled WGS sequence"/>
</dbReference>
<dbReference type="InterPro" id="IPR029044">
    <property type="entry name" value="Nucleotide-diphossugar_trans"/>
</dbReference>
<dbReference type="RefSeq" id="WP_191800396.1">
    <property type="nucleotide sequence ID" value="NZ_JACSQF010000001.1"/>
</dbReference>
<evidence type="ECO:0000259" key="1">
    <source>
        <dbReference type="Pfam" id="PF00535"/>
    </source>
</evidence>
<keyword evidence="3" id="KW-1185">Reference proteome</keyword>
<reference evidence="2 3" key="1">
    <citation type="submission" date="2020-08" db="EMBL/GenBank/DDBJ databases">
        <title>A Genomic Blueprint of the Chicken Gut Microbiome.</title>
        <authorList>
            <person name="Gilroy R."/>
            <person name="Ravi A."/>
            <person name="Getino M."/>
            <person name="Pursley I."/>
            <person name="Horton D.L."/>
            <person name="Alikhan N.-F."/>
            <person name="Baker D."/>
            <person name="Gharbi K."/>
            <person name="Hall N."/>
            <person name="Watson M."/>
            <person name="Adriaenssens E.M."/>
            <person name="Foster-Nyarko E."/>
            <person name="Jarju S."/>
            <person name="Secka A."/>
            <person name="Antonio M."/>
            <person name="Oren A."/>
            <person name="Chaudhuri R."/>
            <person name="La Ragione R.M."/>
            <person name="Hildebrand F."/>
            <person name="Pallen M.J."/>
        </authorList>
    </citation>
    <scope>NUCLEOTIDE SEQUENCE [LARGE SCALE GENOMIC DNA]</scope>
    <source>
        <strain evidence="2 3">Sa2CUA9</strain>
    </source>
</reference>
<dbReference type="Pfam" id="PF00535">
    <property type="entry name" value="Glycos_transf_2"/>
    <property type="match status" value="1"/>
</dbReference>
<dbReference type="InterPro" id="IPR001173">
    <property type="entry name" value="Glyco_trans_2-like"/>
</dbReference>
<evidence type="ECO:0000313" key="3">
    <source>
        <dbReference type="Proteomes" id="UP000655570"/>
    </source>
</evidence>
<dbReference type="SUPFAM" id="SSF53448">
    <property type="entry name" value="Nucleotide-diphospho-sugar transferases"/>
    <property type="match status" value="1"/>
</dbReference>
<comment type="caution">
    <text evidence="2">The sequence shown here is derived from an EMBL/GenBank/DDBJ whole genome shotgun (WGS) entry which is preliminary data.</text>
</comment>
<feature type="domain" description="Glycosyltransferase 2-like" evidence="1">
    <location>
        <begin position="15"/>
        <end position="130"/>
    </location>
</feature>
<accession>A0ABR8TVT6</accession>
<protein>
    <submittedName>
        <fullName evidence="2">Glycosyltransferase family 2 protein</fullName>
    </submittedName>
</protein>
<dbReference type="CDD" id="cd00761">
    <property type="entry name" value="Glyco_tranf_GTA_type"/>
    <property type="match status" value="1"/>
</dbReference>
<proteinExistence type="predicted"/>